<sequence length="203" mass="22864">WIPFERLDDIRDMTKGGYSAVSSAIWLDGPIEYWDSKREEWSRKSGYLVALKFIKKSSTTNDIALNEKSIIRLYGISNNPKTDEYIMVMEYANSGSLKDYLIKKGKVISLNDKLKIFEQLATGLSSVHEVGLIHRDLHLGNILVNDDVSYLSDLGLSLPTEQLSSDNICGVAPYIAPEIIKEKLYTKASDIYSLGVVMNEIYS</sequence>
<dbReference type="OrthoDB" id="6718656at2759"/>
<dbReference type="EMBL" id="CAJVPZ010056779">
    <property type="protein sequence ID" value="CAG8786136.1"/>
    <property type="molecule type" value="Genomic_DNA"/>
</dbReference>
<dbReference type="InterPro" id="IPR001245">
    <property type="entry name" value="Ser-Thr/Tyr_kinase_cat_dom"/>
</dbReference>
<dbReference type="PRINTS" id="PR00109">
    <property type="entry name" value="TYRKINASE"/>
</dbReference>
<dbReference type="GO" id="GO:0004672">
    <property type="term" value="F:protein kinase activity"/>
    <property type="evidence" value="ECO:0007669"/>
    <property type="project" value="InterPro"/>
</dbReference>
<evidence type="ECO:0000313" key="2">
    <source>
        <dbReference type="EMBL" id="CAG8786136.1"/>
    </source>
</evidence>
<dbReference type="GO" id="GO:0005524">
    <property type="term" value="F:ATP binding"/>
    <property type="evidence" value="ECO:0007669"/>
    <property type="project" value="InterPro"/>
</dbReference>
<dbReference type="PROSITE" id="PS50011">
    <property type="entry name" value="PROTEIN_KINASE_DOM"/>
    <property type="match status" value="1"/>
</dbReference>
<feature type="domain" description="Protein kinase" evidence="1">
    <location>
        <begin position="7"/>
        <end position="203"/>
    </location>
</feature>
<dbReference type="CDD" id="cd00180">
    <property type="entry name" value="PKc"/>
    <property type="match status" value="1"/>
</dbReference>
<dbReference type="SUPFAM" id="SSF56112">
    <property type="entry name" value="Protein kinase-like (PK-like)"/>
    <property type="match status" value="1"/>
</dbReference>
<reference evidence="2" key="1">
    <citation type="submission" date="2021-06" db="EMBL/GenBank/DDBJ databases">
        <authorList>
            <person name="Kallberg Y."/>
            <person name="Tangrot J."/>
            <person name="Rosling A."/>
        </authorList>
    </citation>
    <scope>NUCLEOTIDE SEQUENCE</scope>
    <source>
        <strain evidence="2">IN212</strain>
    </source>
</reference>
<dbReference type="Gene3D" id="1.10.510.10">
    <property type="entry name" value="Transferase(Phosphotransferase) domain 1"/>
    <property type="match status" value="1"/>
</dbReference>
<protein>
    <submittedName>
        <fullName evidence="2">9941_t:CDS:1</fullName>
    </submittedName>
</protein>
<comment type="caution">
    <text evidence="2">The sequence shown here is derived from an EMBL/GenBank/DDBJ whole genome shotgun (WGS) entry which is preliminary data.</text>
</comment>
<dbReference type="Proteomes" id="UP000789396">
    <property type="component" value="Unassembled WGS sequence"/>
</dbReference>
<feature type="non-terminal residue" evidence="2">
    <location>
        <position position="1"/>
    </location>
</feature>
<name>A0A9N9JKW7_9GLOM</name>
<dbReference type="InterPro" id="IPR011009">
    <property type="entry name" value="Kinase-like_dom_sf"/>
</dbReference>
<keyword evidence="3" id="KW-1185">Reference proteome</keyword>
<organism evidence="2 3">
    <name type="scientific">Racocetra fulgida</name>
    <dbReference type="NCBI Taxonomy" id="60492"/>
    <lineage>
        <taxon>Eukaryota</taxon>
        <taxon>Fungi</taxon>
        <taxon>Fungi incertae sedis</taxon>
        <taxon>Mucoromycota</taxon>
        <taxon>Glomeromycotina</taxon>
        <taxon>Glomeromycetes</taxon>
        <taxon>Diversisporales</taxon>
        <taxon>Gigasporaceae</taxon>
        <taxon>Racocetra</taxon>
    </lineage>
</organism>
<dbReference type="PANTHER" id="PTHR24345">
    <property type="entry name" value="SERINE/THREONINE-PROTEIN KINASE PLK"/>
    <property type="match status" value="1"/>
</dbReference>
<accession>A0A9N9JKW7</accession>
<proteinExistence type="predicted"/>
<evidence type="ECO:0000313" key="3">
    <source>
        <dbReference type="Proteomes" id="UP000789396"/>
    </source>
</evidence>
<dbReference type="GO" id="GO:0005634">
    <property type="term" value="C:nucleus"/>
    <property type="evidence" value="ECO:0007669"/>
    <property type="project" value="TreeGrafter"/>
</dbReference>
<dbReference type="AlphaFoldDB" id="A0A9N9JKW7"/>
<dbReference type="InterPro" id="IPR000719">
    <property type="entry name" value="Prot_kinase_dom"/>
</dbReference>
<evidence type="ECO:0000259" key="1">
    <source>
        <dbReference type="PROSITE" id="PS50011"/>
    </source>
</evidence>
<dbReference type="Pfam" id="PF00069">
    <property type="entry name" value="Pkinase"/>
    <property type="match status" value="1"/>
</dbReference>
<gene>
    <name evidence="2" type="ORF">RFULGI_LOCUS16276</name>
</gene>
<feature type="non-terminal residue" evidence="2">
    <location>
        <position position="203"/>
    </location>
</feature>